<dbReference type="Gene3D" id="3.40.190.290">
    <property type="match status" value="1"/>
</dbReference>
<evidence type="ECO:0000256" key="3">
    <source>
        <dbReference type="ARBA" id="ARBA00023125"/>
    </source>
</evidence>
<keyword evidence="2" id="KW-0805">Transcription regulation</keyword>
<gene>
    <name evidence="6" type="ORF">PQR62_24750</name>
</gene>
<evidence type="ECO:0000259" key="5">
    <source>
        <dbReference type="PROSITE" id="PS50931"/>
    </source>
</evidence>
<dbReference type="PROSITE" id="PS50931">
    <property type="entry name" value="HTH_LYSR"/>
    <property type="match status" value="1"/>
</dbReference>
<evidence type="ECO:0000313" key="6">
    <source>
        <dbReference type="EMBL" id="MFL9927505.1"/>
    </source>
</evidence>
<keyword evidence="4" id="KW-0804">Transcription</keyword>
<keyword evidence="3" id="KW-0238">DNA-binding</keyword>
<dbReference type="Pfam" id="PF00126">
    <property type="entry name" value="HTH_1"/>
    <property type="match status" value="1"/>
</dbReference>
<name>A0ABW9AGI3_9BURK</name>
<keyword evidence="7" id="KW-1185">Reference proteome</keyword>
<dbReference type="Gene3D" id="1.10.10.10">
    <property type="entry name" value="Winged helix-like DNA-binding domain superfamily/Winged helix DNA-binding domain"/>
    <property type="match status" value="1"/>
</dbReference>
<dbReference type="PANTHER" id="PTHR30419">
    <property type="entry name" value="HTH-TYPE TRANSCRIPTIONAL REGULATOR YBHD"/>
    <property type="match status" value="1"/>
</dbReference>
<dbReference type="SUPFAM" id="SSF53850">
    <property type="entry name" value="Periplasmic binding protein-like II"/>
    <property type="match status" value="1"/>
</dbReference>
<dbReference type="Proteomes" id="UP001629246">
    <property type="component" value="Unassembled WGS sequence"/>
</dbReference>
<dbReference type="EMBL" id="JAQQFM010000016">
    <property type="protein sequence ID" value="MFL9927505.1"/>
    <property type="molecule type" value="Genomic_DNA"/>
</dbReference>
<comment type="similarity">
    <text evidence="1">Belongs to the LysR transcriptional regulatory family.</text>
</comment>
<dbReference type="InterPro" id="IPR000847">
    <property type="entry name" value="LysR_HTH_N"/>
</dbReference>
<dbReference type="InterPro" id="IPR036388">
    <property type="entry name" value="WH-like_DNA-bd_sf"/>
</dbReference>
<dbReference type="InterPro" id="IPR036390">
    <property type="entry name" value="WH_DNA-bd_sf"/>
</dbReference>
<evidence type="ECO:0000313" key="7">
    <source>
        <dbReference type="Proteomes" id="UP001629246"/>
    </source>
</evidence>
<sequence length="312" mass="33910">MPTRPEPTLDRIHFDLTTLRLFEATAELGAVTKAAERIFLAPAAASRRIQEFEAQFGIALFDRLPHGMALTDAGRALLAHVRNMIHSVARMQDDATAFRQGSMGVVRVAACTSAVLQFLARDIRRCSELHPGIKIDLLELNSQGVVEAVTREVADVGIYESTLGGTMLPTLPYREDRLVLAVPHAHPLAECESVTLEDILPFDIIGLSEGAAVSLSLGRLAAQANRVLHMRIMVRSFQSMAAMIAESIGIGLMPQQVAVLLAGDNLFRTVPIEGDWATRRFVICHQPRHAMSSSGMALVEALTQSPSAQENS</sequence>
<evidence type="ECO:0000256" key="4">
    <source>
        <dbReference type="ARBA" id="ARBA00023163"/>
    </source>
</evidence>
<dbReference type="InterPro" id="IPR050950">
    <property type="entry name" value="HTH-type_LysR_regulators"/>
</dbReference>
<proteinExistence type="inferred from homology"/>
<evidence type="ECO:0000256" key="1">
    <source>
        <dbReference type="ARBA" id="ARBA00009437"/>
    </source>
</evidence>
<dbReference type="SUPFAM" id="SSF46785">
    <property type="entry name" value="Winged helix' DNA-binding domain"/>
    <property type="match status" value="1"/>
</dbReference>
<dbReference type="PANTHER" id="PTHR30419:SF2">
    <property type="entry name" value="LYSR FAMILY TRANSCRIPTIONAL REGULATOR"/>
    <property type="match status" value="1"/>
</dbReference>
<accession>A0ABW9AGI3</accession>
<dbReference type="InterPro" id="IPR005119">
    <property type="entry name" value="LysR_subst-bd"/>
</dbReference>
<reference evidence="6 7" key="1">
    <citation type="journal article" date="2024" name="Chem. Sci.">
        <title>Discovery of megapolipeptins by genome mining of a Burkholderiales bacteria collection.</title>
        <authorList>
            <person name="Paulo B.S."/>
            <person name="Recchia M.J.J."/>
            <person name="Lee S."/>
            <person name="Fergusson C.H."/>
            <person name="Romanowski S.B."/>
            <person name="Hernandez A."/>
            <person name="Krull N."/>
            <person name="Liu D.Y."/>
            <person name="Cavanagh H."/>
            <person name="Bos A."/>
            <person name="Gray C.A."/>
            <person name="Murphy B.T."/>
            <person name="Linington R.G."/>
            <person name="Eustaquio A.S."/>
        </authorList>
    </citation>
    <scope>NUCLEOTIDE SEQUENCE [LARGE SCALE GENOMIC DNA]</scope>
    <source>
        <strain evidence="6 7">RL21-008-BIB-A</strain>
    </source>
</reference>
<feature type="domain" description="HTH lysR-type" evidence="5">
    <location>
        <begin position="14"/>
        <end position="71"/>
    </location>
</feature>
<protein>
    <submittedName>
        <fullName evidence="6">LysR family transcriptional regulator</fullName>
    </submittedName>
</protein>
<dbReference type="RefSeq" id="WP_408160739.1">
    <property type="nucleotide sequence ID" value="NZ_JAQQFM010000016.1"/>
</dbReference>
<evidence type="ECO:0000256" key="2">
    <source>
        <dbReference type="ARBA" id="ARBA00023015"/>
    </source>
</evidence>
<comment type="caution">
    <text evidence="6">The sequence shown here is derived from an EMBL/GenBank/DDBJ whole genome shotgun (WGS) entry which is preliminary data.</text>
</comment>
<organism evidence="6 7">
    <name type="scientific">Herbaspirillum lusitanum</name>
    <dbReference type="NCBI Taxonomy" id="213312"/>
    <lineage>
        <taxon>Bacteria</taxon>
        <taxon>Pseudomonadati</taxon>
        <taxon>Pseudomonadota</taxon>
        <taxon>Betaproteobacteria</taxon>
        <taxon>Burkholderiales</taxon>
        <taxon>Oxalobacteraceae</taxon>
        <taxon>Herbaspirillum</taxon>
    </lineage>
</organism>
<dbReference type="Pfam" id="PF03466">
    <property type="entry name" value="LysR_substrate"/>
    <property type="match status" value="1"/>
</dbReference>